<feature type="domain" description="DhaL" evidence="1">
    <location>
        <begin position="11"/>
        <end position="202"/>
    </location>
</feature>
<dbReference type="GO" id="GO:0004371">
    <property type="term" value="F:glycerone kinase activity"/>
    <property type="evidence" value="ECO:0007669"/>
    <property type="project" value="InterPro"/>
</dbReference>
<evidence type="ECO:0000313" key="3">
    <source>
        <dbReference type="Proteomes" id="UP000250222"/>
    </source>
</evidence>
<gene>
    <name evidence="2" type="ORF">SAMN05216184_1011</name>
</gene>
<dbReference type="SMART" id="SM01120">
    <property type="entry name" value="Dak2"/>
    <property type="match status" value="1"/>
</dbReference>
<dbReference type="PROSITE" id="PS51480">
    <property type="entry name" value="DHAL"/>
    <property type="match status" value="1"/>
</dbReference>
<dbReference type="InterPro" id="IPR036117">
    <property type="entry name" value="DhaL_dom_sf"/>
</dbReference>
<name>A0A2Y9C2M6_9MICO</name>
<proteinExistence type="predicted"/>
<dbReference type="InterPro" id="IPR004007">
    <property type="entry name" value="DhaL_dom"/>
</dbReference>
<organism evidence="2 3">
    <name type="scientific">Georgenia satyanarayanai</name>
    <dbReference type="NCBI Taxonomy" id="860221"/>
    <lineage>
        <taxon>Bacteria</taxon>
        <taxon>Bacillati</taxon>
        <taxon>Actinomycetota</taxon>
        <taxon>Actinomycetes</taxon>
        <taxon>Micrococcales</taxon>
        <taxon>Bogoriellaceae</taxon>
        <taxon>Georgenia</taxon>
    </lineage>
</organism>
<dbReference type="SMART" id="SM01121">
    <property type="entry name" value="Dak1_2"/>
    <property type="match status" value="1"/>
</dbReference>
<dbReference type="GO" id="GO:0006071">
    <property type="term" value="P:glycerol metabolic process"/>
    <property type="evidence" value="ECO:0007669"/>
    <property type="project" value="InterPro"/>
</dbReference>
<dbReference type="AlphaFoldDB" id="A0A2Y9C2M6"/>
<dbReference type="PANTHER" id="PTHR33434:SF4">
    <property type="entry name" value="PHOSPHATASE PROTEIN"/>
    <property type="match status" value="1"/>
</dbReference>
<dbReference type="Pfam" id="PF21645">
    <property type="entry name" value="FakA-like_M"/>
    <property type="match status" value="1"/>
</dbReference>
<dbReference type="RefSeq" id="WP_110850558.1">
    <property type="nucleotide sequence ID" value="NZ_QKLZ01000001.1"/>
</dbReference>
<keyword evidence="3" id="KW-1185">Reference proteome</keyword>
<dbReference type="Gene3D" id="1.25.40.340">
    <property type="match status" value="1"/>
</dbReference>
<dbReference type="OrthoDB" id="9760324at2"/>
<dbReference type="Pfam" id="PF02734">
    <property type="entry name" value="Dak2"/>
    <property type="match status" value="1"/>
</dbReference>
<evidence type="ECO:0000313" key="2">
    <source>
        <dbReference type="EMBL" id="SSA36343.1"/>
    </source>
</evidence>
<evidence type="ECO:0000259" key="1">
    <source>
        <dbReference type="PROSITE" id="PS51480"/>
    </source>
</evidence>
<reference evidence="2 3" key="1">
    <citation type="submission" date="2016-10" db="EMBL/GenBank/DDBJ databases">
        <authorList>
            <person name="Cai Z."/>
        </authorList>
    </citation>
    <scope>NUCLEOTIDE SEQUENCE [LARGE SCALE GENOMIC DNA]</scope>
    <source>
        <strain evidence="2 3">CGMCC 1.10826</strain>
    </source>
</reference>
<accession>A0A2Y9C2M6</accession>
<sequence length="500" mass="49590">MADTLTALGPADVRRWFEQGLRSLLAVRRQVDVLNVFPVPDGDTGTNLVLTLAAAARAAGRLGPDAGLTTLTAAAARGALVGARGNSGIILSQAMRGLARSVAGRDALDGPAAAAALTAAAQDARQAVARPVEGTVLTVATAAARAAEEATDRSLSGVVTAAVQGAARALTDTRSQLPVLAERGVVDAGAAGYTILLEALAAVVDGGAPATARAREALASLPAPRPAAGQAACALGAGVVGAEGSGVGDLEVMYVLHTTAREAAALRARLDAAGESVAVVGGSEGAEERGLWQVHVHTADPTAVLADGAEQVCVRSLTAPASGVVACTRLPGLVAPLAATGAVVVLHPDPAGLERGVVDAGAREVLLLPCDEESAALAARVLGDGPLLPQRVAVAATRSEPGVLAVAAEQHPGPPATERLAAADDVAGRVRTATCAVAGLEETVARLVRPADELVTAVVGTGTTDVADRLRTAVLAVAPDAEVLVLGAGVHEPELLLGVQ</sequence>
<dbReference type="EMBL" id="UETB01000001">
    <property type="protein sequence ID" value="SSA36343.1"/>
    <property type="molecule type" value="Genomic_DNA"/>
</dbReference>
<dbReference type="InterPro" id="IPR050270">
    <property type="entry name" value="DegV_domain_contain"/>
</dbReference>
<protein>
    <recommendedName>
        <fullName evidence="1">DhaL domain-containing protein</fullName>
    </recommendedName>
</protein>
<dbReference type="Proteomes" id="UP000250222">
    <property type="component" value="Unassembled WGS sequence"/>
</dbReference>
<dbReference type="InterPro" id="IPR048394">
    <property type="entry name" value="FakA-like_M"/>
</dbReference>
<dbReference type="PANTHER" id="PTHR33434">
    <property type="entry name" value="DEGV DOMAIN-CONTAINING PROTEIN DR_1986-RELATED"/>
    <property type="match status" value="1"/>
</dbReference>
<dbReference type="InterPro" id="IPR033470">
    <property type="entry name" value="FakA-like_C"/>
</dbReference>
<dbReference type="SUPFAM" id="SSF101473">
    <property type="entry name" value="DhaL-like"/>
    <property type="match status" value="1"/>
</dbReference>